<dbReference type="AlphaFoldDB" id="A0A0G1NAH3"/>
<sequence length="295" mass="33746">MWSVLGHNKNKAYFETVLKNSSASAPGHSALFHAYLFSGQEMIGKKTFALDLYRNVNGREEIRSSDLDFKMIFPRLSEGEAKIYIEDIREIKLFLSLKPNFGPYKFVVIDNAHALTPEASNALLKILEEPPPFSVIILVTSTPKLLPQTILSRCQLIRFIPSVEGALDFIKSKKVKNEDADFLIQMSAGRIGWIEKILESGELKDAKRAVDDFKKLLKEGTFERMIYAKKAYESKSYPALVNFWLDWLHYQLKHGSDIPVSKLKEAAKNLLKLHYLISQPQFNHRLALENFLINL</sequence>
<evidence type="ECO:0008006" key="3">
    <source>
        <dbReference type="Google" id="ProtNLM"/>
    </source>
</evidence>
<dbReference type="SUPFAM" id="SSF52540">
    <property type="entry name" value="P-loop containing nucleoside triphosphate hydrolases"/>
    <property type="match status" value="1"/>
</dbReference>
<accession>A0A0G1NAH3</accession>
<evidence type="ECO:0000313" key="2">
    <source>
        <dbReference type="Proteomes" id="UP000034032"/>
    </source>
</evidence>
<organism evidence="1 2">
    <name type="scientific">Candidatus Yanofskybacteria bacterium GW2011_GWA2_44_9</name>
    <dbReference type="NCBI Taxonomy" id="1619025"/>
    <lineage>
        <taxon>Bacteria</taxon>
        <taxon>Candidatus Yanofskyibacteriota</taxon>
    </lineage>
</organism>
<evidence type="ECO:0000313" key="1">
    <source>
        <dbReference type="EMBL" id="KKT81179.1"/>
    </source>
</evidence>
<dbReference type="InterPro" id="IPR027417">
    <property type="entry name" value="P-loop_NTPase"/>
</dbReference>
<comment type="caution">
    <text evidence="1">The sequence shown here is derived from an EMBL/GenBank/DDBJ whole genome shotgun (WGS) entry which is preliminary data.</text>
</comment>
<dbReference type="Pfam" id="PF13177">
    <property type="entry name" value="DNA_pol3_delta2"/>
    <property type="match status" value="1"/>
</dbReference>
<dbReference type="PANTHER" id="PTHR11669:SF8">
    <property type="entry name" value="DNA POLYMERASE III SUBUNIT DELTA"/>
    <property type="match status" value="1"/>
</dbReference>
<reference evidence="1 2" key="1">
    <citation type="journal article" date="2015" name="Nature">
        <title>rRNA introns, odd ribosomes, and small enigmatic genomes across a large radiation of phyla.</title>
        <authorList>
            <person name="Brown C.T."/>
            <person name="Hug L.A."/>
            <person name="Thomas B.C."/>
            <person name="Sharon I."/>
            <person name="Castelle C.J."/>
            <person name="Singh A."/>
            <person name="Wilkins M.J."/>
            <person name="Williams K.H."/>
            <person name="Banfield J.F."/>
        </authorList>
    </citation>
    <scope>NUCLEOTIDE SEQUENCE [LARGE SCALE GENOMIC DNA]</scope>
</reference>
<dbReference type="InterPro" id="IPR050238">
    <property type="entry name" value="DNA_Rep/Repair_Clamp_Loader"/>
</dbReference>
<dbReference type="EMBL" id="LCJR01000024">
    <property type="protein sequence ID" value="KKT81179.1"/>
    <property type="molecule type" value="Genomic_DNA"/>
</dbReference>
<proteinExistence type="predicted"/>
<dbReference type="Proteomes" id="UP000034032">
    <property type="component" value="Unassembled WGS sequence"/>
</dbReference>
<dbReference type="PANTHER" id="PTHR11669">
    <property type="entry name" value="REPLICATION FACTOR C / DNA POLYMERASE III GAMMA-TAU SUBUNIT"/>
    <property type="match status" value="1"/>
</dbReference>
<name>A0A0G1NAH3_9BACT</name>
<dbReference type="GO" id="GO:0006261">
    <property type="term" value="P:DNA-templated DNA replication"/>
    <property type="evidence" value="ECO:0007669"/>
    <property type="project" value="TreeGrafter"/>
</dbReference>
<protein>
    <recommendedName>
        <fullName evidence="3">Polymerase III, delta prime subunit protein</fullName>
    </recommendedName>
</protein>
<gene>
    <name evidence="1" type="ORF">UW79_C0024G0002</name>
</gene>
<dbReference type="Gene3D" id="3.40.50.300">
    <property type="entry name" value="P-loop containing nucleotide triphosphate hydrolases"/>
    <property type="match status" value="1"/>
</dbReference>